<accession>A0AAP3DLM3</accession>
<protein>
    <submittedName>
        <fullName evidence="3">Helix-turn-helix transcriptional regulator</fullName>
    </submittedName>
</protein>
<dbReference type="PANTHER" id="PTHR46558">
    <property type="entry name" value="TRACRIPTIONAL REGULATORY PROTEIN-RELATED-RELATED"/>
    <property type="match status" value="1"/>
</dbReference>
<dbReference type="InterPro" id="IPR010982">
    <property type="entry name" value="Lambda_DNA-bd_dom_sf"/>
</dbReference>
<dbReference type="EMBL" id="JAPTNE010000077">
    <property type="protein sequence ID" value="MCZ0810403.1"/>
    <property type="molecule type" value="Genomic_DNA"/>
</dbReference>
<comment type="caution">
    <text evidence="3">The sequence shown here is derived from an EMBL/GenBank/DDBJ whole genome shotgun (WGS) entry which is preliminary data.</text>
</comment>
<dbReference type="PROSITE" id="PS50943">
    <property type="entry name" value="HTH_CROC1"/>
    <property type="match status" value="1"/>
</dbReference>
<dbReference type="Pfam" id="PF01381">
    <property type="entry name" value="HTH_3"/>
    <property type="match status" value="1"/>
</dbReference>
<organism evidence="3 4">
    <name type="scientific">Brevibacillus laterosporus</name>
    <name type="common">Bacillus laterosporus</name>
    <dbReference type="NCBI Taxonomy" id="1465"/>
    <lineage>
        <taxon>Bacteria</taxon>
        <taxon>Bacillati</taxon>
        <taxon>Bacillota</taxon>
        <taxon>Bacilli</taxon>
        <taxon>Bacillales</taxon>
        <taxon>Paenibacillaceae</taxon>
        <taxon>Brevibacillus</taxon>
    </lineage>
</organism>
<proteinExistence type="predicted"/>
<dbReference type="CDD" id="cd00093">
    <property type="entry name" value="HTH_XRE"/>
    <property type="match status" value="1"/>
</dbReference>
<keyword evidence="1" id="KW-0238">DNA-binding</keyword>
<evidence type="ECO:0000313" key="3">
    <source>
        <dbReference type="EMBL" id="MCZ0810403.1"/>
    </source>
</evidence>
<dbReference type="SMART" id="SM00530">
    <property type="entry name" value="HTH_XRE"/>
    <property type="match status" value="1"/>
</dbReference>
<evidence type="ECO:0000313" key="4">
    <source>
        <dbReference type="Proteomes" id="UP001077662"/>
    </source>
</evidence>
<reference evidence="3" key="1">
    <citation type="submission" date="2022-09" db="EMBL/GenBank/DDBJ databases">
        <title>Genome analysis and characterization of larvicidal activity of Brevibacillus strains.</title>
        <authorList>
            <person name="Patrusheva E.V."/>
            <person name="Izotova A.O."/>
            <person name="Toshchakov S.V."/>
            <person name="Sineoky S.P."/>
        </authorList>
    </citation>
    <scope>NUCLEOTIDE SEQUENCE</scope>
    <source>
        <strain evidence="3">VKPM_B-13247</strain>
    </source>
</reference>
<dbReference type="PANTHER" id="PTHR46558:SF11">
    <property type="entry name" value="HTH-TYPE TRANSCRIPTIONAL REGULATOR XRE"/>
    <property type="match status" value="1"/>
</dbReference>
<evidence type="ECO:0000256" key="1">
    <source>
        <dbReference type="ARBA" id="ARBA00023125"/>
    </source>
</evidence>
<dbReference type="SUPFAM" id="SSF47413">
    <property type="entry name" value="lambda repressor-like DNA-binding domains"/>
    <property type="match status" value="1"/>
</dbReference>
<dbReference type="GO" id="GO:0003677">
    <property type="term" value="F:DNA binding"/>
    <property type="evidence" value="ECO:0007669"/>
    <property type="project" value="UniProtKB-KW"/>
</dbReference>
<gene>
    <name evidence="3" type="ORF">O0554_26590</name>
</gene>
<dbReference type="InterPro" id="IPR001387">
    <property type="entry name" value="Cro/C1-type_HTH"/>
</dbReference>
<name>A0AAP3DLM3_BRELA</name>
<feature type="domain" description="HTH cro/C1-type" evidence="2">
    <location>
        <begin position="7"/>
        <end position="62"/>
    </location>
</feature>
<dbReference type="AlphaFoldDB" id="A0AAP3DLM3"/>
<evidence type="ECO:0000259" key="2">
    <source>
        <dbReference type="PROSITE" id="PS50943"/>
    </source>
</evidence>
<dbReference type="Gene3D" id="1.10.260.40">
    <property type="entry name" value="lambda repressor-like DNA-binding domains"/>
    <property type="match status" value="1"/>
</dbReference>
<sequence length="126" mass="14715">MIFKERLKELRATRMVTQEELAKTLDIPNSTIRRLESSDISLPRYERLEKIANYFNVSVDYLLGRTDNPKNILTDNEQLFVNSLELTDKHVLEKINFLNVDGSPLTKEEALEFIAFVRAKRSINKE</sequence>
<dbReference type="RefSeq" id="WP_104067432.1">
    <property type="nucleotide sequence ID" value="NZ_JANSGW010000077.1"/>
</dbReference>
<dbReference type="Proteomes" id="UP001077662">
    <property type="component" value="Unassembled WGS sequence"/>
</dbReference>